<reference evidence="3" key="1">
    <citation type="submission" date="2020-08" db="EMBL/GenBank/DDBJ databases">
        <title>Lacibacter sp. S13-6-6 genome sequencing.</title>
        <authorList>
            <person name="Jin L."/>
        </authorList>
    </citation>
    <scope>NUCLEOTIDE SEQUENCE [LARGE SCALE GENOMIC DNA]</scope>
    <source>
        <strain evidence="3">S13-6-6</strain>
    </source>
</reference>
<protein>
    <submittedName>
        <fullName evidence="2">Uncharacterized protein</fullName>
    </submittedName>
</protein>
<dbReference type="RefSeq" id="WP_182805064.1">
    <property type="nucleotide sequence ID" value="NZ_CP060007.1"/>
</dbReference>
<organism evidence="2 3">
    <name type="scientific">Lacibacter sediminis</name>
    <dbReference type="NCBI Taxonomy" id="2760713"/>
    <lineage>
        <taxon>Bacteria</taxon>
        <taxon>Pseudomonadati</taxon>
        <taxon>Bacteroidota</taxon>
        <taxon>Chitinophagia</taxon>
        <taxon>Chitinophagales</taxon>
        <taxon>Chitinophagaceae</taxon>
        <taxon>Lacibacter</taxon>
    </lineage>
</organism>
<proteinExistence type="predicted"/>
<evidence type="ECO:0000313" key="2">
    <source>
        <dbReference type="EMBL" id="QNA45742.1"/>
    </source>
</evidence>
<accession>A0A7G5XJT9</accession>
<evidence type="ECO:0000256" key="1">
    <source>
        <dbReference type="SAM" id="Phobius"/>
    </source>
</evidence>
<keyword evidence="1" id="KW-0812">Transmembrane</keyword>
<name>A0A7G5XJT9_9BACT</name>
<gene>
    <name evidence="2" type="ORF">H4075_05970</name>
</gene>
<evidence type="ECO:0000313" key="3">
    <source>
        <dbReference type="Proteomes" id="UP000515344"/>
    </source>
</evidence>
<keyword evidence="1" id="KW-1133">Transmembrane helix</keyword>
<feature type="transmembrane region" description="Helical" evidence="1">
    <location>
        <begin position="121"/>
        <end position="139"/>
    </location>
</feature>
<keyword evidence="3" id="KW-1185">Reference proteome</keyword>
<dbReference type="EMBL" id="CP060007">
    <property type="protein sequence ID" value="QNA45742.1"/>
    <property type="molecule type" value="Genomic_DNA"/>
</dbReference>
<dbReference type="Proteomes" id="UP000515344">
    <property type="component" value="Chromosome"/>
</dbReference>
<feature type="transmembrane region" description="Helical" evidence="1">
    <location>
        <begin position="12"/>
        <end position="32"/>
    </location>
</feature>
<sequence>MLKGKWKALLILNYVNAAFWLIMLLVVILKLYQANQGGAEVKSNIVTVEAGGVIFLLFNILYIYVLKTYFPFRKLTGAIKVIYVLGLVFVGFVALLFLITLVFTSFGFYLGKGASNSNGTALILCLVVFSIVSLLIFIWQIQLMNVLKRNQENKLNSILNSIGVEESNPKE</sequence>
<feature type="transmembrane region" description="Helical" evidence="1">
    <location>
        <begin position="52"/>
        <end position="70"/>
    </location>
</feature>
<keyword evidence="1" id="KW-0472">Membrane</keyword>
<feature type="transmembrane region" description="Helical" evidence="1">
    <location>
        <begin position="82"/>
        <end position="109"/>
    </location>
</feature>
<dbReference type="KEGG" id="lacs:H4075_05970"/>
<dbReference type="AlphaFoldDB" id="A0A7G5XJT9"/>